<dbReference type="Gene3D" id="3.90.1150.30">
    <property type="match status" value="1"/>
</dbReference>
<dbReference type="GO" id="GO:0003677">
    <property type="term" value="F:DNA binding"/>
    <property type="evidence" value="ECO:0007669"/>
    <property type="project" value="UniProtKB-KW"/>
</dbReference>
<dbReference type="EMBL" id="FUWS01000013">
    <property type="protein sequence ID" value="SKA34673.1"/>
    <property type="molecule type" value="Genomic_DNA"/>
</dbReference>
<proteinExistence type="predicted"/>
<dbReference type="Proteomes" id="UP000190637">
    <property type="component" value="Unassembled WGS sequence"/>
</dbReference>
<dbReference type="RefSeq" id="WP_078763581.1">
    <property type="nucleotide sequence ID" value="NZ_FUWS01000013.1"/>
</dbReference>
<dbReference type="InterPro" id="IPR058532">
    <property type="entry name" value="YjbR/MT2646/Rv2570-like"/>
</dbReference>
<protein>
    <submittedName>
        <fullName evidence="1">Predicted DNA-binding protein, MmcQ/YjbR family</fullName>
    </submittedName>
</protein>
<dbReference type="InterPro" id="IPR038056">
    <property type="entry name" value="YjbR-like_sf"/>
</dbReference>
<dbReference type="Pfam" id="PF04237">
    <property type="entry name" value="YjbR"/>
    <property type="match status" value="1"/>
</dbReference>
<evidence type="ECO:0000313" key="2">
    <source>
        <dbReference type="Proteomes" id="UP000190637"/>
    </source>
</evidence>
<dbReference type="AlphaFoldDB" id="A0A1T4T2J2"/>
<gene>
    <name evidence="1" type="ORF">SAMN02745673_04343</name>
</gene>
<dbReference type="PANTHER" id="PTHR35145:SF1">
    <property type="entry name" value="CYTOPLASMIC PROTEIN"/>
    <property type="match status" value="1"/>
</dbReference>
<keyword evidence="1" id="KW-0238">DNA-binding</keyword>
<sequence>MTPQQFMDAALWFPEAVETEPFGPGALVYKTAERMFALLSDSDEDRPARVTLKCEPSLALELRAEFPAVLPGYHLDKRHWNTVVLDGTVPDDELLEMLRHSYLQVVAKLRRADRERLTALLGEDTPPLPS</sequence>
<reference evidence="1 2" key="1">
    <citation type="submission" date="2017-02" db="EMBL/GenBank/DDBJ databases">
        <authorList>
            <person name="Peterson S.W."/>
        </authorList>
    </citation>
    <scope>NUCLEOTIDE SEQUENCE [LARGE SCALE GENOMIC DNA]</scope>
    <source>
        <strain evidence="1 2">DSM 45154</strain>
    </source>
</reference>
<keyword evidence="2" id="KW-1185">Reference proteome</keyword>
<dbReference type="InterPro" id="IPR007351">
    <property type="entry name" value="YjbR"/>
</dbReference>
<dbReference type="OrthoDB" id="3194910at2"/>
<organism evidence="1 2">
    <name type="scientific">Marinactinospora thermotolerans DSM 45154</name>
    <dbReference type="NCBI Taxonomy" id="1122192"/>
    <lineage>
        <taxon>Bacteria</taxon>
        <taxon>Bacillati</taxon>
        <taxon>Actinomycetota</taxon>
        <taxon>Actinomycetes</taxon>
        <taxon>Streptosporangiales</taxon>
        <taxon>Nocardiopsidaceae</taxon>
        <taxon>Marinactinospora</taxon>
    </lineage>
</organism>
<evidence type="ECO:0000313" key="1">
    <source>
        <dbReference type="EMBL" id="SKA34673.1"/>
    </source>
</evidence>
<dbReference type="PANTHER" id="PTHR35145">
    <property type="entry name" value="CYTOPLASMIC PROTEIN-RELATED"/>
    <property type="match status" value="1"/>
</dbReference>
<name>A0A1T4T2J2_9ACTN</name>
<dbReference type="SUPFAM" id="SSF142906">
    <property type="entry name" value="YjbR-like"/>
    <property type="match status" value="1"/>
</dbReference>
<accession>A0A1T4T2J2</accession>